<evidence type="ECO:0000313" key="2">
    <source>
        <dbReference type="EMBL" id="PSK97772.1"/>
    </source>
</evidence>
<comment type="caution">
    <text evidence="2">The sequence shown here is derived from an EMBL/GenBank/DDBJ whole genome shotgun (WGS) entry which is preliminary data.</text>
</comment>
<name>A0A2P8DKL7_9ACTN</name>
<organism evidence="2 3">
    <name type="scientific">Murinocardiopsis flavida</name>
    <dbReference type="NCBI Taxonomy" id="645275"/>
    <lineage>
        <taxon>Bacteria</taxon>
        <taxon>Bacillati</taxon>
        <taxon>Actinomycetota</taxon>
        <taxon>Actinomycetes</taxon>
        <taxon>Streptosporangiales</taxon>
        <taxon>Nocardiopsidaceae</taxon>
        <taxon>Murinocardiopsis</taxon>
    </lineage>
</organism>
<dbReference type="Proteomes" id="UP000240542">
    <property type="component" value="Unassembled WGS sequence"/>
</dbReference>
<dbReference type="InterPro" id="IPR016040">
    <property type="entry name" value="NAD(P)-bd_dom"/>
</dbReference>
<proteinExistence type="predicted"/>
<sequence>MTKTILVTGGTGMVGRLVVDRLAAEGHAVRVLSRRAPEAVPGAAATLAADLRSGGPRLAAAVEGADTVVHLASTPTGGDTRSAANLFGAARRAEVPHVVLISIAGVDRSPLPYYRTKLRVEQALADSGLGWTLLRTTQFHGLVQKICALLAKAPLAVVPLIPLQPVDAGEVADRLVALATREPAGRAADFGGPRVATFPDLMRCYLRWSGRRRPLMPAPLPGRTMAAFRAGRHLAPAVGRIGFEEFLAARRPHPRRGTEER</sequence>
<dbReference type="PANTHER" id="PTHR12126:SF11">
    <property type="entry name" value="NADH DEHYDROGENASE [UBIQUINONE] 1 ALPHA SUBCOMPLEX SUBUNIT 9, MITOCHONDRIAL"/>
    <property type="match status" value="1"/>
</dbReference>
<dbReference type="AlphaFoldDB" id="A0A2P8DKL7"/>
<accession>A0A2P8DKL7</accession>
<evidence type="ECO:0000259" key="1">
    <source>
        <dbReference type="Pfam" id="PF13460"/>
    </source>
</evidence>
<dbReference type="PANTHER" id="PTHR12126">
    <property type="entry name" value="NADH-UBIQUINONE OXIDOREDUCTASE 39 KDA SUBUNIT-RELATED"/>
    <property type="match status" value="1"/>
</dbReference>
<protein>
    <submittedName>
        <fullName evidence="2">Uncharacterized protein YbjT (DUF2867 family)</fullName>
    </submittedName>
</protein>
<feature type="domain" description="NAD(P)-binding" evidence="1">
    <location>
        <begin position="9"/>
        <end position="139"/>
    </location>
</feature>
<dbReference type="Gene3D" id="3.40.50.720">
    <property type="entry name" value="NAD(P)-binding Rossmann-like Domain"/>
    <property type="match status" value="1"/>
</dbReference>
<reference evidence="2 3" key="1">
    <citation type="submission" date="2018-03" db="EMBL/GenBank/DDBJ databases">
        <title>Genomic Encyclopedia of Archaeal and Bacterial Type Strains, Phase II (KMG-II): from individual species to whole genera.</title>
        <authorList>
            <person name="Goeker M."/>
        </authorList>
    </citation>
    <scope>NUCLEOTIDE SEQUENCE [LARGE SCALE GENOMIC DNA]</scope>
    <source>
        <strain evidence="2 3">DSM 45312</strain>
    </source>
</reference>
<dbReference type="InterPro" id="IPR051207">
    <property type="entry name" value="ComplexI_NDUFA9_subunit"/>
</dbReference>
<evidence type="ECO:0000313" key="3">
    <source>
        <dbReference type="Proteomes" id="UP000240542"/>
    </source>
</evidence>
<dbReference type="Pfam" id="PF13460">
    <property type="entry name" value="NAD_binding_10"/>
    <property type="match status" value="1"/>
</dbReference>
<gene>
    <name evidence="2" type="ORF">CLV63_107165</name>
</gene>
<dbReference type="SUPFAM" id="SSF51735">
    <property type="entry name" value="NAD(P)-binding Rossmann-fold domains"/>
    <property type="match status" value="1"/>
</dbReference>
<dbReference type="GO" id="GO:0044877">
    <property type="term" value="F:protein-containing complex binding"/>
    <property type="evidence" value="ECO:0007669"/>
    <property type="project" value="TreeGrafter"/>
</dbReference>
<dbReference type="RefSeq" id="WP_281260726.1">
    <property type="nucleotide sequence ID" value="NZ_PYGA01000007.1"/>
</dbReference>
<dbReference type="InterPro" id="IPR036291">
    <property type="entry name" value="NAD(P)-bd_dom_sf"/>
</dbReference>
<dbReference type="EMBL" id="PYGA01000007">
    <property type="protein sequence ID" value="PSK97772.1"/>
    <property type="molecule type" value="Genomic_DNA"/>
</dbReference>
<keyword evidence="3" id="KW-1185">Reference proteome</keyword>